<dbReference type="EMBL" id="CP001472">
    <property type="protein sequence ID" value="ACO33587.1"/>
    <property type="molecule type" value="Genomic_DNA"/>
</dbReference>
<dbReference type="RefSeq" id="WP_015897435.1">
    <property type="nucleotide sequence ID" value="NC_012483.1"/>
</dbReference>
<evidence type="ECO:0008006" key="4">
    <source>
        <dbReference type="Google" id="ProtNLM"/>
    </source>
</evidence>
<protein>
    <recommendedName>
        <fullName evidence="4">Outer membrane protein beta-barrel domain-containing protein</fullName>
    </recommendedName>
</protein>
<proteinExistence type="predicted"/>
<dbReference type="InParanoid" id="C1FAE7"/>
<dbReference type="KEGG" id="aca:ACP_2345"/>
<sequence length="214" mass="23424">MRFRSLSSVLFSAVLLALFLPGAHAQVTATAATPVNPAYAHHWDVFVGGQYAHFNPARGSNVQAINMEGFNATVTDWVKPGFGLEASSRTVFGTIVPPLNPYGIKNYSASQSLFLFGVASRFFRTPRYDFGMHFDIGGAYGNFAKNYPANVQPVNLGLINSQLAFAAAVGAFSDYNVSPHWAVRLYTDWQPTRYSKTFQNEFAGALGVVYKFGK</sequence>
<feature type="chain" id="PRO_5002907305" description="Outer membrane protein beta-barrel domain-containing protein" evidence="1">
    <location>
        <begin position="26"/>
        <end position="214"/>
    </location>
</feature>
<evidence type="ECO:0000256" key="1">
    <source>
        <dbReference type="SAM" id="SignalP"/>
    </source>
</evidence>
<evidence type="ECO:0000313" key="2">
    <source>
        <dbReference type="EMBL" id="ACO33587.1"/>
    </source>
</evidence>
<organism evidence="2 3">
    <name type="scientific">Acidobacterium capsulatum (strain ATCC 51196 / DSM 11244 / BCRC 80197 / JCM 7670 / NBRC 15755 / NCIMB 13165 / 161)</name>
    <dbReference type="NCBI Taxonomy" id="240015"/>
    <lineage>
        <taxon>Bacteria</taxon>
        <taxon>Pseudomonadati</taxon>
        <taxon>Acidobacteriota</taxon>
        <taxon>Terriglobia</taxon>
        <taxon>Terriglobales</taxon>
        <taxon>Acidobacteriaceae</taxon>
        <taxon>Acidobacterium</taxon>
    </lineage>
</organism>
<gene>
    <name evidence="2" type="ordered locus">ACP_2345</name>
</gene>
<accession>C1FAE7</accession>
<dbReference type="AlphaFoldDB" id="C1FAE7"/>
<feature type="signal peptide" evidence="1">
    <location>
        <begin position="1"/>
        <end position="25"/>
    </location>
</feature>
<dbReference type="HOGENOM" id="CLU_1286443_0_0_0"/>
<keyword evidence="1" id="KW-0732">Signal</keyword>
<evidence type="ECO:0000313" key="3">
    <source>
        <dbReference type="Proteomes" id="UP000002207"/>
    </source>
</evidence>
<dbReference type="Proteomes" id="UP000002207">
    <property type="component" value="Chromosome"/>
</dbReference>
<dbReference type="OrthoDB" id="117995at2"/>
<name>C1FAE7_ACIC5</name>
<keyword evidence="3" id="KW-1185">Reference proteome</keyword>
<reference evidence="2 3" key="1">
    <citation type="journal article" date="2009" name="Appl. Environ. Microbiol.">
        <title>Three genomes from the phylum Acidobacteria provide insight into the lifestyles of these microorganisms in soils.</title>
        <authorList>
            <person name="Ward N.L."/>
            <person name="Challacombe J.F."/>
            <person name="Janssen P.H."/>
            <person name="Henrissat B."/>
            <person name="Coutinho P.M."/>
            <person name="Wu M."/>
            <person name="Xie G."/>
            <person name="Haft D.H."/>
            <person name="Sait M."/>
            <person name="Badger J."/>
            <person name="Barabote R.D."/>
            <person name="Bradley B."/>
            <person name="Brettin T.S."/>
            <person name="Brinkac L.M."/>
            <person name="Bruce D."/>
            <person name="Creasy T."/>
            <person name="Daugherty S.C."/>
            <person name="Davidsen T.M."/>
            <person name="DeBoy R.T."/>
            <person name="Detter J.C."/>
            <person name="Dodson R.J."/>
            <person name="Durkin A.S."/>
            <person name="Ganapathy A."/>
            <person name="Gwinn-Giglio M."/>
            <person name="Han C.S."/>
            <person name="Khouri H."/>
            <person name="Kiss H."/>
            <person name="Kothari S.P."/>
            <person name="Madupu R."/>
            <person name="Nelson K.E."/>
            <person name="Nelson W.C."/>
            <person name="Paulsen I."/>
            <person name="Penn K."/>
            <person name="Ren Q."/>
            <person name="Rosovitz M.J."/>
            <person name="Selengut J.D."/>
            <person name="Shrivastava S."/>
            <person name="Sullivan S.A."/>
            <person name="Tapia R."/>
            <person name="Thompson L.S."/>
            <person name="Watkins K.L."/>
            <person name="Yang Q."/>
            <person name="Yu C."/>
            <person name="Zafar N."/>
            <person name="Zhou L."/>
            <person name="Kuske C.R."/>
        </authorList>
    </citation>
    <scope>NUCLEOTIDE SEQUENCE [LARGE SCALE GENOMIC DNA]</scope>
    <source>
        <strain evidence="3">ATCC 51196 / DSM 11244 / BCRC 80197 / JCM 7670 / NBRC 15755 / NCIMB 13165 / 161</strain>
    </source>
</reference>